<dbReference type="InterPro" id="IPR056227">
    <property type="entry name" value="TMD0_ABC"/>
</dbReference>
<proteinExistence type="predicted"/>
<feature type="transmembrane region" description="Helical" evidence="2">
    <location>
        <begin position="51"/>
        <end position="71"/>
    </location>
</feature>
<evidence type="ECO:0000313" key="5">
    <source>
        <dbReference type="Proteomes" id="UP000076532"/>
    </source>
</evidence>
<organism evidence="4 5">
    <name type="scientific">Athelia psychrophila</name>
    <dbReference type="NCBI Taxonomy" id="1759441"/>
    <lineage>
        <taxon>Eukaryota</taxon>
        <taxon>Fungi</taxon>
        <taxon>Dikarya</taxon>
        <taxon>Basidiomycota</taxon>
        <taxon>Agaricomycotina</taxon>
        <taxon>Agaricomycetes</taxon>
        <taxon>Agaricomycetidae</taxon>
        <taxon>Atheliales</taxon>
        <taxon>Atheliaceae</taxon>
        <taxon>Athelia</taxon>
    </lineage>
</organism>
<feature type="domain" description="ABC transporter TMD0" evidence="3">
    <location>
        <begin position="12"/>
        <end position="134"/>
    </location>
</feature>
<feature type="transmembrane region" description="Helical" evidence="2">
    <location>
        <begin position="111"/>
        <end position="128"/>
    </location>
</feature>
<dbReference type="AlphaFoldDB" id="A0A167STK7"/>
<evidence type="ECO:0000259" key="3">
    <source>
        <dbReference type="Pfam" id="PF24357"/>
    </source>
</evidence>
<reference evidence="4 5" key="1">
    <citation type="journal article" date="2016" name="Mol. Biol. Evol.">
        <title>Comparative Genomics of Early-Diverging Mushroom-Forming Fungi Provides Insights into the Origins of Lignocellulose Decay Capabilities.</title>
        <authorList>
            <person name="Nagy L.G."/>
            <person name="Riley R."/>
            <person name="Tritt A."/>
            <person name="Adam C."/>
            <person name="Daum C."/>
            <person name="Floudas D."/>
            <person name="Sun H."/>
            <person name="Yadav J.S."/>
            <person name="Pangilinan J."/>
            <person name="Larsson K.H."/>
            <person name="Matsuura K."/>
            <person name="Barry K."/>
            <person name="Labutti K."/>
            <person name="Kuo R."/>
            <person name="Ohm R.A."/>
            <person name="Bhattacharya S.S."/>
            <person name="Shirouzu T."/>
            <person name="Yoshinaga Y."/>
            <person name="Martin F.M."/>
            <person name="Grigoriev I.V."/>
            <person name="Hibbett D.S."/>
        </authorList>
    </citation>
    <scope>NUCLEOTIDE SEQUENCE [LARGE SCALE GENOMIC DNA]</scope>
    <source>
        <strain evidence="4 5">CBS 109695</strain>
    </source>
</reference>
<gene>
    <name evidence="4" type="ORF">FIBSPDRAFT_100179</name>
</gene>
<sequence length="207" mass="23505">MLCSNRYPLPGSPSTCIIDTALVPLPSFLLIAFGGLFLWRRRHDQARTTTPKWLHILYMVLVIASIAMTVLELARDSADDLGVGLIPVVLVGLILVFVGLCVEFKGRSQPLSMLFFAYWLLNIIFQSIKVARLSKLEKLFPVHTQYPASDQLLDNAVIVWRCSFQGGSMRRLVQTSTSRRLKEPRSYNQISLLRLRILMLHDFTSNQ</sequence>
<dbReference type="OrthoDB" id="5399848at2759"/>
<keyword evidence="2" id="KW-0472">Membrane</keyword>
<name>A0A167STK7_9AGAM</name>
<dbReference type="GO" id="GO:0016020">
    <property type="term" value="C:membrane"/>
    <property type="evidence" value="ECO:0007669"/>
    <property type="project" value="UniProtKB-SubCell"/>
</dbReference>
<comment type="subcellular location">
    <subcellularLocation>
        <location evidence="1">Membrane</location>
        <topology evidence="1">Multi-pass membrane protein</topology>
    </subcellularLocation>
</comment>
<keyword evidence="2" id="KW-1133">Transmembrane helix</keyword>
<evidence type="ECO:0000256" key="2">
    <source>
        <dbReference type="SAM" id="Phobius"/>
    </source>
</evidence>
<accession>A0A167STK7</accession>
<dbReference type="Pfam" id="PF24357">
    <property type="entry name" value="TMD0_ABC"/>
    <property type="match status" value="1"/>
</dbReference>
<feature type="transmembrane region" description="Helical" evidence="2">
    <location>
        <begin position="20"/>
        <end position="39"/>
    </location>
</feature>
<feature type="transmembrane region" description="Helical" evidence="2">
    <location>
        <begin position="83"/>
        <end position="104"/>
    </location>
</feature>
<evidence type="ECO:0000256" key="1">
    <source>
        <dbReference type="ARBA" id="ARBA00004141"/>
    </source>
</evidence>
<protein>
    <recommendedName>
        <fullName evidence="3">ABC transporter TMD0 domain-containing protein</fullName>
    </recommendedName>
</protein>
<dbReference type="EMBL" id="KV418803">
    <property type="protein sequence ID" value="KZP02228.1"/>
    <property type="molecule type" value="Genomic_DNA"/>
</dbReference>
<evidence type="ECO:0000313" key="4">
    <source>
        <dbReference type="EMBL" id="KZP02228.1"/>
    </source>
</evidence>
<keyword evidence="5" id="KW-1185">Reference proteome</keyword>
<dbReference type="Proteomes" id="UP000076532">
    <property type="component" value="Unassembled WGS sequence"/>
</dbReference>
<keyword evidence="2" id="KW-0812">Transmembrane</keyword>